<evidence type="ECO:0008006" key="4">
    <source>
        <dbReference type="Google" id="ProtNLM"/>
    </source>
</evidence>
<feature type="region of interest" description="Disordered" evidence="1">
    <location>
        <begin position="108"/>
        <end position="157"/>
    </location>
</feature>
<proteinExistence type="predicted"/>
<dbReference type="AlphaFoldDB" id="A0A067KLI2"/>
<dbReference type="OrthoDB" id="4822at2759"/>
<keyword evidence="3" id="KW-1185">Reference proteome</keyword>
<reference evidence="2 3" key="1">
    <citation type="journal article" date="2014" name="PLoS ONE">
        <title>Global Analysis of Gene Expression Profiles in Physic Nut (Jatropha curcas L.) Seedlings Exposed to Salt Stress.</title>
        <authorList>
            <person name="Zhang L."/>
            <person name="Zhang C."/>
            <person name="Wu P."/>
            <person name="Chen Y."/>
            <person name="Li M."/>
            <person name="Jiang H."/>
            <person name="Wu G."/>
        </authorList>
    </citation>
    <scope>NUCLEOTIDE SEQUENCE [LARGE SCALE GENOMIC DNA]</scope>
    <source>
        <strain evidence="3">cv. GZQX0401</strain>
        <tissue evidence="2">Young leaves</tissue>
    </source>
</reference>
<evidence type="ECO:0000313" key="3">
    <source>
        <dbReference type="Proteomes" id="UP000027138"/>
    </source>
</evidence>
<gene>
    <name evidence="2" type="ORF">JCGZ_13567</name>
</gene>
<accession>A0A067KLI2</accession>
<evidence type="ECO:0000256" key="1">
    <source>
        <dbReference type="SAM" id="MobiDB-lite"/>
    </source>
</evidence>
<feature type="compositionally biased region" description="Basic and acidic residues" evidence="1">
    <location>
        <begin position="108"/>
        <end position="122"/>
    </location>
</feature>
<evidence type="ECO:0000313" key="2">
    <source>
        <dbReference type="EMBL" id="KDP33120.1"/>
    </source>
</evidence>
<sequence>MGPIVSYILKKMNFKEGKGSGKDQQCITELPKIHTQRHRLGLRFKYGSTPKKKLGWLDMDGHFICSSEQSSPYLLIEPFKHNGKTYPGLEIFGDVIDVLAVEPKGRKLEKEEKEEKKKEKQGIKGSKVAEEEDKKEEQAAQEEGRKNKKASAEEEVEHPTYQVLKAIQAYIEESFEEAKSPSDILIPISDDIDCYEGNPGSTTGDVLRLCGTRPKLVAQATACGVCHMPMARAI</sequence>
<dbReference type="EMBL" id="KK914560">
    <property type="protein sequence ID" value="KDP33120.1"/>
    <property type="molecule type" value="Genomic_DNA"/>
</dbReference>
<feature type="compositionally biased region" description="Basic and acidic residues" evidence="1">
    <location>
        <begin position="135"/>
        <end position="145"/>
    </location>
</feature>
<name>A0A067KLI2_JATCU</name>
<dbReference type="Proteomes" id="UP000027138">
    <property type="component" value="Unassembled WGS sequence"/>
</dbReference>
<protein>
    <recommendedName>
        <fullName evidence="4">G-patch domain-containing protein</fullName>
    </recommendedName>
</protein>
<organism evidence="2 3">
    <name type="scientific">Jatropha curcas</name>
    <name type="common">Barbados nut</name>
    <dbReference type="NCBI Taxonomy" id="180498"/>
    <lineage>
        <taxon>Eukaryota</taxon>
        <taxon>Viridiplantae</taxon>
        <taxon>Streptophyta</taxon>
        <taxon>Embryophyta</taxon>
        <taxon>Tracheophyta</taxon>
        <taxon>Spermatophyta</taxon>
        <taxon>Magnoliopsida</taxon>
        <taxon>eudicotyledons</taxon>
        <taxon>Gunneridae</taxon>
        <taxon>Pentapetalae</taxon>
        <taxon>rosids</taxon>
        <taxon>fabids</taxon>
        <taxon>Malpighiales</taxon>
        <taxon>Euphorbiaceae</taxon>
        <taxon>Crotonoideae</taxon>
        <taxon>Jatropheae</taxon>
        <taxon>Jatropha</taxon>
    </lineage>
</organism>